<evidence type="ECO:0000313" key="2">
    <source>
        <dbReference type="EMBL" id="KAJ8944366.1"/>
    </source>
</evidence>
<sequence length="362" mass="41338">MIKVLAAGTKRSMRMFFSYLLTKWTLYLFRDRFFENHKIEDAIKKNEEISKLLTDTFKNHENLIKTGNRAKYSFLKGRLLNVVAKYNKEAEILLSKAIKLDPKLVDAWNELGEWSTERGLTYAKEAVELDPSDGLSWVVLGNAHLSSFLGIQQNPKILKQCLSAYSQAEKDFVAKSTPDLHYNKGITLKYEEEFKLALESFNEASLYDPTWEPPVIKEKQLIKYLNDIKEFVSTCGKMKAKRLQQILQSIDIKQLGPLVAAAIHPRLAKQLNLLNTFCLVDKTRTCVVVTIFNLADGKGVIIGDSVAIPEPFVTDVDFSYKQNIYNFRLIRVETPIILVVNGKKVSRDLQAGVQMSIFKKFD</sequence>
<dbReference type="AlphaFoldDB" id="A0AAV8Y0N7"/>
<organism evidence="2 3">
    <name type="scientific">Aromia moschata</name>
    <dbReference type="NCBI Taxonomy" id="1265417"/>
    <lineage>
        <taxon>Eukaryota</taxon>
        <taxon>Metazoa</taxon>
        <taxon>Ecdysozoa</taxon>
        <taxon>Arthropoda</taxon>
        <taxon>Hexapoda</taxon>
        <taxon>Insecta</taxon>
        <taxon>Pterygota</taxon>
        <taxon>Neoptera</taxon>
        <taxon>Endopterygota</taxon>
        <taxon>Coleoptera</taxon>
        <taxon>Polyphaga</taxon>
        <taxon>Cucujiformia</taxon>
        <taxon>Chrysomeloidea</taxon>
        <taxon>Cerambycidae</taxon>
        <taxon>Cerambycinae</taxon>
        <taxon>Callichromatini</taxon>
        <taxon>Aromia</taxon>
    </lineage>
</organism>
<dbReference type="Pfam" id="PF16669">
    <property type="entry name" value="TTC5_OB"/>
    <property type="match status" value="1"/>
</dbReference>
<accession>A0AAV8Y0N7</accession>
<name>A0AAV8Y0N7_9CUCU</name>
<dbReference type="EMBL" id="JAPWTK010000255">
    <property type="protein sequence ID" value="KAJ8944366.1"/>
    <property type="molecule type" value="Genomic_DNA"/>
</dbReference>
<dbReference type="Proteomes" id="UP001162162">
    <property type="component" value="Unassembled WGS sequence"/>
</dbReference>
<dbReference type="InterPro" id="IPR032076">
    <property type="entry name" value="TTC5_OB"/>
</dbReference>
<feature type="domain" description="Tetratricopeptide repeat protein 5 OB fold" evidence="1">
    <location>
        <begin position="238"/>
        <end position="351"/>
    </location>
</feature>
<dbReference type="InterPro" id="IPR019734">
    <property type="entry name" value="TPR_rpt"/>
</dbReference>
<evidence type="ECO:0000313" key="3">
    <source>
        <dbReference type="Proteomes" id="UP001162162"/>
    </source>
</evidence>
<protein>
    <recommendedName>
        <fullName evidence="1">Tetratricopeptide repeat protein 5 OB fold domain-containing protein</fullName>
    </recommendedName>
</protein>
<dbReference type="InterPro" id="IPR038645">
    <property type="entry name" value="TTC5_OB_sf"/>
</dbReference>
<gene>
    <name evidence="2" type="ORF">NQ318_017683</name>
</gene>
<proteinExistence type="predicted"/>
<dbReference type="SMART" id="SM00028">
    <property type="entry name" value="TPR"/>
    <property type="match status" value="2"/>
</dbReference>
<dbReference type="Gene3D" id="1.25.40.10">
    <property type="entry name" value="Tetratricopeptide repeat domain"/>
    <property type="match status" value="2"/>
</dbReference>
<reference evidence="2" key="1">
    <citation type="journal article" date="2023" name="Insect Mol. Biol.">
        <title>Genome sequencing provides insights into the evolution of gene families encoding plant cell wall-degrading enzymes in longhorned beetles.</title>
        <authorList>
            <person name="Shin N.R."/>
            <person name="Okamura Y."/>
            <person name="Kirsch R."/>
            <person name="Pauchet Y."/>
        </authorList>
    </citation>
    <scope>NUCLEOTIDE SEQUENCE</scope>
    <source>
        <strain evidence="2">AMC_N1</strain>
    </source>
</reference>
<dbReference type="InterPro" id="IPR011990">
    <property type="entry name" value="TPR-like_helical_dom_sf"/>
</dbReference>
<keyword evidence="3" id="KW-1185">Reference proteome</keyword>
<dbReference type="Gene3D" id="2.40.50.550">
    <property type="match status" value="1"/>
</dbReference>
<evidence type="ECO:0000259" key="1">
    <source>
        <dbReference type="Pfam" id="PF16669"/>
    </source>
</evidence>
<comment type="caution">
    <text evidence="2">The sequence shown here is derived from an EMBL/GenBank/DDBJ whole genome shotgun (WGS) entry which is preliminary data.</text>
</comment>
<dbReference type="SUPFAM" id="SSF48452">
    <property type="entry name" value="TPR-like"/>
    <property type="match status" value="1"/>
</dbReference>